<dbReference type="Gene3D" id="3.40.50.720">
    <property type="entry name" value="NAD(P)-binding Rossmann-like Domain"/>
    <property type="match status" value="1"/>
</dbReference>
<sequence length="338" mass="36725">MTGSAFVLGAAGQVGTAVVANLVEHGWRVTAGGRRPRDWPDGVRGAPVDRDDDVSLAEALAGGYDVLVDCVAYTEEHGRQLARLTDRVGSAVVLSSFSVYADEHGRTLDESTGPDDFPALPVPVPETHRTVPPGDSTYSTRKVALENVLLDSGLPVTVLRPGAIAGRHSAFPREWYFVRRALDRRPALVLNHRGESRFHTTSTANLAELVRLAAQRPGDRVLNAVDAEAVSVREIATAINEQLDHRPEEILLPGTGPDGIGATPWSVPRPYVLDMTAAGRELGYRPVTNYLTALPAVVDWVVETARQRDWRTAFPVFVRAHGPDAFDYTAEDSWLATR</sequence>
<name>A0ABV8KLK5_9ACTN</name>
<dbReference type="PANTHER" id="PTHR48079:SF6">
    <property type="entry name" value="NAD(P)-BINDING DOMAIN-CONTAINING PROTEIN-RELATED"/>
    <property type="match status" value="1"/>
</dbReference>
<feature type="region of interest" description="Disordered" evidence="1">
    <location>
        <begin position="107"/>
        <end position="138"/>
    </location>
</feature>
<gene>
    <name evidence="3" type="ORF">ACFOX0_13825</name>
</gene>
<dbReference type="Pfam" id="PF01370">
    <property type="entry name" value="Epimerase"/>
    <property type="match status" value="1"/>
</dbReference>
<dbReference type="SUPFAM" id="SSF51735">
    <property type="entry name" value="NAD(P)-binding Rossmann-fold domains"/>
    <property type="match status" value="1"/>
</dbReference>
<feature type="domain" description="NAD-dependent epimerase/dehydratase" evidence="2">
    <location>
        <begin position="6"/>
        <end position="217"/>
    </location>
</feature>
<evidence type="ECO:0000259" key="2">
    <source>
        <dbReference type="Pfam" id="PF01370"/>
    </source>
</evidence>
<keyword evidence="4" id="KW-1185">Reference proteome</keyword>
<dbReference type="InterPro" id="IPR001509">
    <property type="entry name" value="Epimerase_deHydtase"/>
</dbReference>
<dbReference type="InterPro" id="IPR051783">
    <property type="entry name" value="NAD(P)-dependent_oxidoreduct"/>
</dbReference>
<organism evidence="3 4">
    <name type="scientific">Micromonospora zhanjiangensis</name>
    <dbReference type="NCBI Taxonomy" id="1522057"/>
    <lineage>
        <taxon>Bacteria</taxon>
        <taxon>Bacillati</taxon>
        <taxon>Actinomycetota</taxon>
        <taxon>Actinomycetes</taxon>
        <taxon>Micromonosporales</taxon>
        <taxon>Micromonosporaceae</taxon>
        <taxon>Micromonospora</taxon>
    </lineage>
</organism>
<dbReference type="EMBL" id="JBHSBN010000008">
    <property type="protein sequence ID" value="MFC4106999.1"/>
    <property type="molecule type" value="Genomic_DNA"/>
</dbReference>
<accession>A0ABV8KLK5</accession>
<dbReference type="PANTHER" id="PTHR48079">
    <property type="entry name" value="PROTEIN YEEZ"/>
    <property type="match status" value="1"/>
</dbReference>
<dbReference type="Proteomes" id="UP001595868">
    <property type="component" value="Unassembled WGS sequence"/>
</dbReference>
<comment type="caution">
    <text evidence="3">The sequence shown here is derived from an EMBL/GenBank/DDBJ whole genome shotgun (WGS) entry which is preliminary data.</text>
</comment>
<dbReference type="RefSeq" id="WP_377545479.1">
    <property type="nucleotide sequence ID" value="NZ_JBHSBN010000008.1"/>
</dbReference>
<evidence type="ECO:0000313" key="3">
    <source>
        <dbReference type="EMBL" id="MFC4106999.1"/>
    </source>
</evidence>
<reference evidence="4" key="1">
    <citation type="journal article" date="2019" name="Int. J. Syst. Evol. Microbiol.">
        <title>The Global Catalogue of Microorganisms (GCM) 10K type strain sequencing project: providing services to taxonomists for standard genome sequencing and annotation.</title>
        <authorList>
            <consortium name="The Broad Institute Genomics Platform"/>
            <consortium name="The Broad Institute Genome Sequencing Center for Infectious Disease"/>
            <person name="Wu L."/>
            <person name="Ma J."/>
        </authorList>
    </citation>
    <scope>NUCLEOTIDE SEQUENCE [LARGE SCALE GENOMIC DNA]</scope>
    <source>
        <strain evidence="4">2902at01</strain>
    </source>
</reference>
<evidence type="ECO:0000256" key="1">
    <source>
        <dbReference type="SAM" id="MobiDB-lite"/>
    </source>
</evidence>
<dbReference type="InterPro" id="IPR036291">
    <property type="entry name" value="NAD(P)-bd_dom_sf"/>
</dbReference>
<proteinExistence type="predicted"/>
<evidence type="ECO:0000313" key="4">
    <source>
        <dbReference type="Proteomes" id="UP001595868"/>
    </source>
</evidence>
<protein>
    <submittedName>
        <fullName evidence="3">NAD-dependent epimerase/dehydratase family protein</fullName>
    </submittedName>
</protein>